<keyword evidence="3" id="KW-1185">Reference proteome</keyword>
<evidence type="ECO:0000313" key="3">
    <source>
        <dbReference type="Proteomes" id="UP000002630"/>
    </source>
</evidence>
<accession>D7G4U5</accession>
<dbReference type="InParanoid" id="D7G4U5"/>
<feature type="region of interest" description="Disordered" evidence="1">
    <location>
        <begin position="294"/>
        <end position="328"/>
    </location>
</feature>
<proteinExistence type="predicted"/>
<feature type="region of interest" description="Disordered" evidence="1">
    <location>
        <begin position="37"/>
        <end position="82"/>
    </location>
</feature>
<dbReference type="EMBL" id="FN648796">
    <property type="protein sequence ID" value="CBJ27188.1"/>
    <property type="molecule type" value="Genomic_DNA"/>
</dbReference>
<gene>
    <name evidence="2" type="ORF">Esi_0058_0093</name>
</gene>
<feature type="compositionally biased region" description="Basic residues" evidence="1">
    <location>
        <begin position="319"/>
        <end position="328"/>
    </location>
</feature>
<protein>
    <submittedName>
        <fullName evidence="2">Uncharacterized protein</fullName>
    </submittedName>
</protein>
<dbReference type="EMBL" id="FN649733">
    <property type="protein sequence ID" value="CBJ27188.1"/>
    <property type="molecule type" value="Genomic_DNA"/>
</dbReference>
<organism evidence="2 3">
    <name type="scientific">Ectocarpus siliculosus</name>
    <name type="common">Brown alga</name>
    <name type="synonym">Conferva siliculosa</name>
    <dbReference type="NCBI Taxonomy" id="2880"/>
    <lineage>
        <taxon>Eukaryota</taxon>
        <taxon>Sar</taxon>
        <taxon>Stramenopiles</taxon>
        <taxon>Ochrophyta</taxon>
        <taxon>PX clade</taxon>
        <taxon>Phaeophyceae</taxon>
        <taxon>Ectocarpales</taxon>
        <taxon>Ectocarpaceae</taxon>
        <taxon>Ectocarpus</taxon>
    </lineage>
</organism>
<evidence type="ECO:0000256" key="1">
    <source>
        <dbReference type="SAM" id="MobiDB-lite"/>
    </source>
</evidence>
<evidence type="ECO:0000313" key="2">
    <source>
        <dbReference type="EMBL" id="CBJ27188.1"/>
    </source>
</evidence>
<dbReference type="AlphaFoldDB" id="D7G4U5"/>
<dbReference type="OMA" id="LWARYHA"/>
<name>D7G4U5_ECTSI</name>
<dbReference type="Proteomes" id="UP000002630">
    <property type="component" value="Linkage Group LG08"/>
</dbReference>
<reference evidence="2 3" key="1">
    <citation type="journal article" date="2010" name="Nature">
        <title>The Ectocarpus genome and the independent evolution of multicellularity in brown algae.</title>
        <authorList>
            <person name="Cock J.M."/>
            <person name="Sterck L."/>
            <person name="Rouze P."/>
            <person name="Scornet D."/>
            <person name="Allen A.E."/>
            <person name="Amoutzias G."/>
            <person name="Anthouard V."/>
            <person name="Artiguenave F."/>
            <person name="Aury J.M."/>
            <person name="Badger J.H."/>
            <person name="Beszteri B."/>
            <person name="Billiau K."/>
            <person name="Bonnet E."/>
            <person name="Bothwell J.H."/>
            <person name="Bowler C."/>
            <person name="Boyen C."/>
            <person name="Brownlee C."/>
            <person name="Carrano C.J."/>
            <person name="Charrier B."/>
            <person name="Cho G.Y."/>
            <person name="Coelho S.M."/>
            <person name="Collen J."/>
            <person name="Corre E."/>
            <person name="Da Silva C."/>
            <person name="Delage L."/>
            <person name="Delaroque N."/>
            <person name="Dittami S.M."/>
            <person name="Doulbeau S."/>
            <person name="Elias M."/>
            <person name="Farnham G."/>
            <person name="Gachon C.M."/>
            <person name="Gschloessl B."/>
            <person name="Heesch S."/>
            <person name="Jabbari K."/>
            <person name="Jubin C."/>
            <person name="Kawai H."/>
            <person name="Kimura K."/>
            <person name="Kloareg B."/>
            <person name="Kupper F.C."/>
            <person name="Lang D."/>
            <person name="Le Bail A."/>
            <person name="Leblanc C."/>
            <person name="Lerouge P."/>
            <person name="Lohr M."/>
            <person name="Lopez P.J."/>
            <person name="Martens C."/>
            <person name="Maumus F."/>
            <person name="Michel G."/>
            <person name="Miranda-Saavedra D."/>
            <person name="Morales J."/>
            <person name="Moreau H."/>
            <person name="Motomura T."/>
            <person name="Nagasato C."/>
            <person name="Napoli C.A."/>
            <person name="Nelson D.R."/>
            <person name="Nyvall-Collen P."/>
            <person name="Peters A.F."/>
            <person name="Pommier C."/>
            <person name="Potin P."/>
            <person name="Poulain J."/>
            <person name="Quesneville H."/>
            <person name="Read B."/>
            <person name="Rensing S.A."/>
            <person name="Ritter A."/>
            <person name="Rousvoal S."/>
            <person name="Samanta M."/>
            <person name="Samson G."/>
            <person name="Schroeder D.C."/>
            <person name="Segurens B."/>
            <person name="Strittmatter M."/>
            <person name="Tonon T."/>
            <person name="Tregear J.W."/>
            <person name="Valentin K."/>
            <person name="von Dassow P."/>
            <person name="Yamagishi T."/>
            <person name="Van de Peer Y."/>
            <person name="Wincker P."/>
        </authorList>
    </citation>
    <scope>NUCLEOTIDE SEQUENCE [LARGE SCALE GENOMIC DNA]</scope>
    <source>
        <strain evidence="3">Ec32 / CCAP1310/4</strain>
    </source>
</reference>
<feature type="compositionally biased region" description="Basic and acidic residues" evidence="1">
    <location>
        <begin position="38"/>
        <end position="57"/>
    </location>
</feature>
<sequence>MFQPSSECSYLFRFWDQCWEDECREVTKREYGCALRQRARDADAKAENELEARERGKQSTGTLGRSSSRGKRRRKERDQWDMEAMIESGDWPDGESAWQEGGEEAQECGTTFRRHLLQVRHPLQTIAWLVYKSAGKNKEGVGTDCGAGRQHLITASSLLTNKFIRTQLGAGGNGAFSDFDWARVASSCVQTWAWYWVVYNRAMLQGVDKWYRVEDTPASQIAAMAGFSSVTIAEALQESESAPDDEAGVGQVMTSNPTGFEVTWAEIASFPGGLLQEVSDLAVELGYEAAPGLAREAEKTSASDGGSGEGGVRDGGAKRGWRGLFGKR</sequence>